<reference evidence="12" key="1">
    <citation type="journal article" date="2019" name="Int. J. Syst. Evol. Microbiol.">
        <title>The Global Catalogue of Microorganisms (GCM) 10K type strain sequencing project: providing services to taxonomists for standard genome sequencing and annotation.</title>
        <authorList>
            <consortium name="The Broad Institute Genomics Platform"/>
            <consortium name="The Broad Institute Genome Sequencing Center for Infectious Disease"/>
            <person name="Wu L."/>
            <person name="Ma J."/>
        </authorList>
    </citation>
    <scope>NUCLEOTIDE SEQUENCE [LARGE SCALE GENOMIC DNA]</scope>
    <source>
        <strain evidence="12">CGMCC 1.16225</strain>
    </source>
</reference>
<proteinExistence type="inferred from homology"/>
<dbReference type="EMBL" id="JBHUGZ010000016">
    <property type="protein sequence ID" value="MFD1985449.1"/>
    <property type="molecule type" value="Genomic_DNA"/>
</dbReference>
<dbReference type="PROSITE" id="PS00211">
    <property type="entry name" value="ABC_TRANSPORTER_1"/>
    <property type="match status" value="1"/>
</dbReference>
<keyword evidence="9" id="KW-0472">Membrane</keyword>
<keyword evidence="6" id="KW-0547">Nucleotide-binding</keyword>
<evidence type="ECO:0000256" key="1">
    <source>
        <dbReference type="ARBA" id="ARBA00004417"/>
    </source>
</evidence>
<keyword evidence="5" id="KW-0997">Cell inner membrane</keyword>
<gene>
    <name evidence="11" type="ORF">ACFSOZ_23345</name>
</gene>
<dbReference type="InterPro" id="IPR017871">
    <property type="entry name" value="ABC_transporter-like_CS"/>
</dbReference>
<keyword evidence="12" id="KW-1185">Reference proteome</keyword>
<evidence type="ECO:0000256" key="6">
    <source>
        <dbReference type="ARBA" id="ARBA00022741"/>
    </source>
</evidence>
<evidence type="ECO:0000256" key="5">
    <source>
        <dbReference type="ARBA" id="ARBA00022519"/>
    </source>
</evidence>
<evidence type="ECO:0000256" key="8">
    <source>
        <dbReference type="ARBA" id="ARBA00022967"/>
    </source>
</evidence>
<evidence type="ECO:0000259" key="10">
    <source>
        <dbReference type="PROSITE" id="PS50893"/>
    </source>
</evidence>
<keyword evidence="4" id="KW-1003">Cell membrane</keyword>
<feature type="domain" description="ABC transporter" evidence="10">
    <location>
        <begin position="11"/>
        <end position="260"/>
    </location>
</feature>
<comment type="similarity">
    <text evidence="2">Belongs to the ABC transporter superfamily.</text>
</comment>
<organism evidence="11 12">
    <name type="scientific">Mesorhizobium newzealandense</name>
    <dbReference type="NCBI Taxonomy" id="1300302"/>
    <lineage>
        <taxon>Bacteria</taxon>
        <taxon>Pseudomonadati</taxon>
        <taxon>Pseudomonadota</taxon>
        <taxon>Alphaproteobacteria</taxon>
        <taxon>Hyphomicrobiales</taxon>
        <taxon>Phyllobacteriaceae</taxon>
        <taxon>Mesorhizobium</taxon>
    </lineage>
</organism>
<keyword evidence="3" id="KW-0813">Transport</keyword>
<evidence type="ECO:0000313" key="12">
    <source>
        <dbReference type="Proteomes" id="UP001597405"/>
    </source>
</evidence>
<protein>
    <submittedName>
        <fullName evidence="11">ABC transporter ATP-binding protein</fullName>
    </submittedName>
</protein>
<dbReference type="NCBIfam" id="TIGR01727">
    <property type="entry name" value="oligo_HPY"/>
    <property type="match status" value="1"/>
</dbReference>
<comment type="subcellular location">
    <subcellularLocation>
        <location evidence="1">Cell inner membrane</location>
        <topology evidence="1">Peripheral membrane protein</topology>
    </subcellularLocation>
</comment>
<evidence type="ECO:0000256" key="4">
    <source>
        <dbReference type="ARBA" id="ARBA00022475"/>
    </source>
</evidence>
<dbReference type="PANTHER" id="PTHR43297">
    <property type="entry name" value="OLIGOPEPTIDE TRANSPORT ATP-BINDING PROTEIN APPD"/>
    <property type="match status" value="1"/>
</dbReference>
<dbReference type="GO" id="GO:0005524">
    <property type="term" value="F:ATP binding"/>
    <property type="evidence" value="ECO:0007669"/>
    <property type="project" value="UniProtKB-KW"/>
</dbReference>
<dbReference type="InterPro" id="IPR050388">
    <property type="entry name" value="ABC_Ni/Peptide_Import"/>
</dbReference>
<dbReference type="InterPro" id="IPR003439">
    <property type="entry name" value="ABC_transporter-like_ATP-bd"/>
</dbReference>
<dbReference type="PROSITE" id="PS50893">
    <property type="entry name" value="ABC_TRANSPORTER_2"/>
    <property type="match status" value="1"/>
</dbReference>
<dbReference type="Gene3D" id="3.40.50.300">
    <property type="entry name" value="P-loop containing nucleotide triphosphate hydrolases"/>
    <property type="match status" value="1"/>
</dbReference>
<keyword evidence="7 11" id="KW-0067">ATP-binding</keyword>
<comment type="caution">
    <text evidence="11">The sequence shown here is derived from an EMBL/GenBank/DDBJ whole genome shotgun (WGS) entry which is preliminary data.</text>
</comment>
<dbReference type="Pfam" id="PF08352">
    <property type="entry name" value="oligo_HPY"/>
    <property type="match status" value="1"/>
</dbReference>
<keyword evidence="8" id="KW-1278">Translocase</keyword>
<dbReference type="CDD" id="cd03257">
    <property type="entry name" value="ABC_NikE_OppD_transporters"/>
    <property type="match status" value="1"/>
</dbReference>
<dbReference type="InterPro" id="IPR027417">
    <property type="entry name" value="P-loop_NTPase"/>
</dbReference>
<dbReference type="PANTHER" id="PTHR43297:SF14">
    <property type="entry name" value="ATPASE AAA-TYPE CORE DOMAIN-CONTAINING PROTEIN"/>
    <property type="match status" value="1"/>
</dbReference>
<dbReference type="Proteomes" id="UP001597405">
    <property type="component" value="Unassembled WGS sequence"/>
</dbReference>
<dbReference type="InterPro" id="IPR013563">
    <property type="entry name" value="Oligopep_ABC_C"/>
</dbReference>
<evidence type="ECO:0000313" key="11">
    <source>
        <dbReference type="EMBL" id="MFD1985449.1"/>
    </source>
</evidence>
<dbReference type="SUPFAM" id="SSF52540">
    <property type="entry name" value="P-loop containing nucleoside triphosphate hydrolases"/>
    <property type="match status" value="1"/>
</dbReference>
<name>A0ABW4UET4_9HYPH</name>
<evidence type="ECO:0000256" key="3">
    <source>
        <dbReference type="ARBA" id="ARBA00022448"/>
    </source>
</evidence>
<dbReference type="Pfam" id="PF00005">
    <property type="entry name" value="ABC_tran"/>
    <property type="match status" value="1"/>
</dbReference>
<dbReference type="RefSeq" id="WP_379101801.1">
    <property type="nucleotide sequence ID" value="NZ_JBHUGZ010000016.1"/>
</dbReference>
<sequence>MSEIPSPLLSVRDLSVSLALRRGTAIPVLDGVSFDVAQGEVVGIVGESGCGKSLTALSVMRLLPRAAVVTGGSILFRGQDLLRRSESEMRAIRGNDIAMIFQEPMTSLNPVLTAGEQIIEPIIYHERTTRAAARKRAIEVLDVVGIPSPQRRIDDYPHQMSGGMLQRVMIAMALATKPKLLIADEPTTALDVTVQAQILELLRKLQVDTGMSVIIITHDLGVIADFAKQVIVMYAGRIVEESDTNGLFERPLHPYTEGLMRSIPHIDEDVKRLHTIEGLVPLPGDWPAGCRFHPRCPRAIAACKEAIPKFAEHSPNHRAACIRCEVERVELADGEVMK</sequence>
<evidence type="ECO:0000256" key="9">
    <source>
        <dbReference type="ARBA" id="ARBA00023136"/>
    </source>
</evidence>
<evidence type="ECO:0000256" key="7">
    <source>
        <dbReference type="ARBA" id="ARBA00022840"/>
    </source>
</evidence>
<dbReference type="SMART" id="SM00382">
    <property type="entry name" value="AAA"/>
    <property type="match status" value="1"/>
</dbReference>
<dbReference type="InterPro" id="IPR003593">
    <property type="entry name" value="AAA+_ATPase"/>
</dbReference>
<evidence type="ECO:0000256" key="2">
    <source>
        <dbReference type="ARBA" id="ARBA00005417"/>
    </source>
</evidence>
<accession>A0ABW4UET4</accession>